<dbReference type="eggNOG" id="KOG1226">
    <property type="taxonomic scope" value="Eukaryota"/>
</dbReference>
<evidence type="ECO:0000256" key="19">
    <source>
        <dbReference type="SAM" id="Phobius"/>
    </source>
</evidence>
<sequence length="1787" mass="199456">NQCFLSKAKSCTECIQVAKDCSYCADEGFRFVRCDFMENLKIRGCNNRIMVKSETTSLQITEQKQSKAIDKSIKKKQVSLQRVSMKLVAGDESTVDFEIFEPKETPVDLYILMDFSNSMSDDLANLKKLGAGLADFMQRLSHDYTIGFGKFVDKVVAPQTDMRPEKLRQPWPDSDPPFSFQNVIPLTDNVNQFNEELKKERISGNLDAPEGGFDAILQAATCTKDIGWRRESTKLLVFSTESAFHYEGDGANVLAGILARNDEHCHLDATGKYTHDVLQDYPSVPTLVRLLGENNIIPIFAITNHSFTVYQKLQKYFPISEVGLLEEDSSNIIELLERAFKNIRSKMEIRADHVPKAMKTEILSSTAQKYESGSFNVAPGEIGKLKVRVKALEKVGDKHVCKLPKQDQSRKILVKPSTFSNGLEIDASVRCELCDCEKERSVASPTCSSNGDLVCGRCECHPGWQGRYCNCKVDHNSNNGCIGPNSTVPCSGRGECMCDVCQCISANPAEIFEGDFCQFSNLQCPRLRGFLCNDRGTCFMGKCDCNSGWKGESCECATANTTCIDSNGGICNGRGKCVCGKCECSDAVVYSSPTCEASNFLGLLGICEDIQTCVQCKAWGTGEKRGKDCEDCKFEIQMVDDLKPVEQVTEHCEYKDETDDCTYYYNVERKLDEPNSPNDKNKFDVFVRKKKDCPPAGWLWLIPLIMFLMLLLGLLMLLCWKYCACCKACLALLPCCKGGRMVGFKEDHYMLRQSLLSTDHLDTPMVRSGPLGGTDVVKWKITDNVHRPPSAYSQPPNPKEIINYVKSLRLARLFTENLSKPDTQECELLRKEVEENLNDAYSHIAGVQKIHKTKFRIQPNSGKRQEQAIVDTVMAAPRSSERDIVTVTEKLVSQGAINDLNVSPGYYTVESDRDAYGMVEFQDGVESVDVRVPLFIKEEDDDEKQLRVEALEVPVGIAEIGRKYVNITVVKEQAKRTVSFQKPAYTYNRSDKFARIPIIRDIIEDGRSLVNYRTRDHTAKEGKDYIATEGELTFLPGETRKEIPVQLLELTEVDALLDNRQTKQFVMDLSNPKYATKVGKHPRTTVTIADENVMERGLINPTSQSPPPFGKISAPNNFTAHPVSSKVIRTSWSPPPGNATGYKLRWWYQGESEEDGRVIDLKDKTAFDMEDLYPYSDYEMQVCAYNAMGDGPYSEVVHCRTLEDGKLTLSIYNYLATQLFPSEPGRLNGEILAYQVSYAPVNEDNKPVGPTKSVNIESPKKRMVLIENLAENQPYRYTVRARNGAGWGPDRDATINLATQPKRPMSIPIIPDVPVVGREGEDYEGYLMYSADVMRSPGGSGRPSMSEDSDSNASSRTAGFLFPGFANSLFLFVNSPLSHRTMMTGHNQINQQMQLGYNQVKNIHNETRIIGGSSTMTKEYVTTIMSDQGDRPLEYRGNGEITFLWTTWCMKRKEVKGYYHSNGARDSIILSDDPTRISEIIDSKLPPGVPDTPTRLVFSALGPTSLKVSWQEPQCDKDVLGYRVTHQLLNGGDVKVIDISNPNENSVIVEDLLPNHSYMFKVKAQSEEGWGPVREGVITIESQVDPQSPLSPVPGSPFTLSTPSAPGPLVFTALSPESLQLSWEKPRKPNGAILGYLVTCETLHDGGNTRTFNVEGDNAETTLTVPDLSENIPYKFKVQAKTTQGFGPEREGIITIESHDGGNFTQFGNQQITRREVYNIPGGSSTETSVTHTTINDPFFSDGMMMTTQRMETSGTITKQITKEVVSRTMMAGGTVTKQSDWQFFEA</sequence>
<keyword evidence="4" id="KW-0245">EGF-like domain</keyword>
<keyword evidence="22" id="KW-1185">Reference proteome</keyword>
<dbReference type="FunFam" id="3.40.50.410:FF:000036">
    <property type="entry name" value="Integrin beta"/>
    <property type="match status" value="1"/>
</dbReference>
<dbReference type="GO" id="GO:0098609">
    <property type="term" value="P:cell-cell adhesion"/>
    <property type="evidence" value="ECO:0007669"/>
    <property type="project" value="TreeGrafter"/>
</dbReference>
<dbReference type="Bgee" id="ENSLACG00000013199">
    <property type="expression patterns" value="Expressed in pectoral fin and 3 other cell types or tissues"/>
</dbReference>
<dbReference type="EMBL" id="AFYH01122895">
    <property type="status" value="NOT_ANNOTATED_CDS"/>
    <property type="molecule type" value="Genomic_DNA"/>
</dbReference>
<keyword evidence="14 19" id="KW-0472">Membrane</keyword>
<evidence type="ECO:0000256" key="2">
    <source>
        <dbReference type="ARBA" id="ARBA00007449"/>
    </source>
</evidence>
<evidence type="ECO:0000256" key="5">
    <source>
        <dbReference type="ARBA" id="ARBA00022692"/>
    </source>
</evidence>
<keyword evidence="6" id="KW-0479">Metal-binding</keyword>
<dbReference type="FunFam" id="2.60.40.1510:FF:000006">
    <property type="entry name" value="Integrin beta"/>
    <property type="match status" value="1"/>
</dbReference>
<dbReference type="EMBL" id="AFYH01122897">
    <property type="status" value="NOT_ANNOTATED_CDS"/>
    <property type="molecule type" value="Genomic_DNA"/>
</dbReference>
<dbReference type="InterPro" id="IPR033760">
    <property type="entry name" value="Integrin_beta_N"/>
</dbReference>
<dbReference type="InterPro" id="IPR036465">
    <property type="entry name" value="vWFA_dom_sf"/>
</dbReference>
<dbReference type="Ensembl" id="ENSLACT00000015102.1">
    <property type="protein sequence ID" value="ENSLACP00000014997.1"/>
    <property type="gene ID" value="ENSLACG00000013199.1"/>
</dbReference>
<keyword evidence="10" id="KW-0460">Magnesium</keyword>
<dbReference type="InterPro" id="IPR040622">
    <property type="entry name" value="EGF_integrin_1"/>
</dbReference>
<dbReference type="SMART" id="SM00237">
    <property type="entry name" value="Calx_beta"/>
    <property type="match status" value="1"/>
</dbReference>
<dbReference type="GO" id="GO:0005925">
    <property type="term" value="C:focal adhesion"/>
    <property type="evidence" value="ECO:0007669"/>
    <property type="project" value="TreeGrafter"/>
</dbReference>
<evidence type="ECO:0000256" key="9">
    <source>
        <dbReference type="ARBA" id="ARBA00022837"/>
    </source>
</evidence>
<evidence type="ECO:0000259" key="20">
    <source>
        <dbReference type="PROSITE" id="PS50853"/>
    </source>
</evidence>
<evidence type="ECO:0000256" key="14">
    <source>
        <dbReference type="ARBA" id="ARBA00023136"/>
    </source>
</evidence>
<dbReference type="SUPFAM" id="SSF57196">
    <property type="entry name" value="EGF/Laminin"/>
    <property type="match status" value="1"/>
</dbReference>
<dbReference type="PRINTS" id="PR01186">
    <property type="entry name" value="INTEGRINB"/>
</dbReference>
<dbReference type="Gene3D" id="3.30.1680.10">
    <property type="entry name" value="ligand-binding face of the semaphorins, domain 2"/>
    <property type="match status" value="1"/>
</dbReference>
<evidence type="ECO:0000256" key="12">
    <source>
        <dbReference type="ARBA" id="ARBA00022989"/>
    </source>
</evidence>
<evidence type="ECO:0000256" key="4">
    <source>
        <dbReference type="ARBA" id="ARBA00022536"/>
    </source>
</evidence>
<dbReference type="SUPFAM" id="SSF141072">
    <property type="entry name" value="CalX-like"/>
    <property type="match status" value="1"/>
</dbReference>
<dbReference type="Gene3D" id="2.60.40.10">
    <property type="entry name" value="Immunoglobulins"/>
    <property type="match status" value="4"/>
</dbReference>
<organism evidence="21 22">
    <name type="scientific">Latimeria chalumnae</name>
    <name type="common">Coelacanth</name>
    <dbReference type="NCBI Taxonomy" id="7897"/>
    <lineage>
        <taxon>Eukaryota</taxon>
        <taxon>Metazoa</taxon>
        <taxon>Chordata</taxon>
        <taxon>Craniata</taxon>
        <taxon>Vertebrata</taxon>
        <taxon>Euteleostomi</taxon>
        <taxon>Coelacanthiformes</taxon>
        <taxon>Coelacanthidae</taxon>
        <taxon>Latimeria</taxon>
    </lineage>
</organism>
<dbReference type="PROSITE" id="PS50853">
    <property type="entry name" value="FN3"/>
    <property type="match status" value="4"/>
</dbReference>
<dbReference type="EMBL" id="AFYH01122898">
    <property type="status" value="NOT_ANNOTATED_CDS"/>
    <property type="molecule type" value="Genomic_DNA"/>
</dbReference>
<dbReference type="Gene3D" id="2.60.40.1510">
    <property type="entry name" value="ntegrin, alpha v. Chain A, domain 3"/>
    <property type="match status" value="1"/>
</dbReference>
<dbReference type="GO" id="GO:0007229">
    <property type="term" value="P:integrin-mediated signaling pathway"/>
    <property type="evidence" value="ECO:0007669"/>
    <property type="project" value="UniProtKB-KW"/>
</dbReference>
<dbReference type="SMART" id="SM01242">
    <property type="entry name" value="Integrin_B_tail"/>
    <property type="match status" value="1"/>
</dbReference>
<dbReference type="Pfam" id="PF23106">
    <property type="entry name" value="EGF_Teneurin"/>
    <property type="match status" value="1"/>
</dbReference>
<dbReference type="HOGENOM" id="CLU_237558_0_0_1"/>
<keyword evidence="16" id="KW-0325">Glycoprotein</keyword>
<keyword evidence="11 17" id="KW-0130">Cell adhesion</keyword>
<dbReference type="PROSITE" id="PS52047">
    <property type="entry name" value="I_EGF_2"/>
    <property type="match status" value="1"/>
</dbReference>
<evidence type="ECO:0000256" key="15">
    <source>
        <dbReference type="ARBA" id="ARBA00023157"/>
    </source>
</evidence>
<evidence type="ECO:0000256" key="3">
    <source>
        <dbReference type="ARBA" id="ARBA00022475"/>
    </source>
</evidence>
<dbReference type="GO" id="GO:0009986">
    <property type="term" value="C:cell surface"/>
    <property type="evidence" value="ECO:0007669"/>
    <property type="project" value="TreeGrafter"/>
</dbReference>
<dbReference type="GO" id="GO:0016477">
    <property type="term" value="P:cell migration"/>
    <property type="evidence" value="ECO:0007669"/>
    <property type="project" value="TreeGrafter"/>
</dbReference>
<keyword evidence="7" id="KW-0732">Signal</keyword>
<dbReference type="GO" id="GO:0046872">
    <property type="term" value="F:metal ion binding"/>
    <property type="evidence" value="ECO:0007669"/>
    <property type="project" value="UniProtKB-KW"/>
</dbReference>
<dbReference type="InterPro" id="IPR003644">
    <property type="entry name" value="Calx_beta"/>
</dbReference>
<evidence type="ECO:0000256" key="18">
    <source>
        <dbReference type="SAM" id="MobiDB-lite"/>
    </source>
</evidence>
<dbReference type="Gene3D" id="3.40.50.410">
    <property type="entry name" value="von Willebrand factor, type A domain"/>
    <property type="match status" value="1"/>
</dbReference>
<dbReference type="FunFam" id="2.60.40.10:FF:000028">
    <property type="entry name" value="Neuronal cell adhesion molecule"/>
    <property type="match status" value="1"/>
</dbReference>
<dbReference type="Gene3D" id="2.10.25.10">
    <property type="entry name" value="Laminin"/>
    <property type="match status" value="3"/>
</dbReference>
<gene>
    <name evidence="21" type="primary">ITGB4</name>
</gene>
<dbReference type="OMA" id="HTKFRQQ"/>
<feature type="domain" description="Fibronectin type-III" evidence="20">
    <location>
        <begin position="1492"/>
        <end position="1585"/>
    </location>
</feature>
<dbReference type="InterPro" id="IPR015812">
    <property type="entry name" value="Integrin_bsu"/>
</dbReference>
<dbReference type="Pfam" id="PF17205">
    <property type="entry name" value="PSI_integrin"/>
    <property type="match status" value="1"/>
</dbReference>
<dbReference type="PANTHER" id="PTHR10082:SF42">
    <property type="entry name" value="INTEGRIN BETA-4"/>
    <property type="match status" value="1"/>
</dbReference>
<dbReference type="Gene3D" id="2.60.40.2030">
    <property type="match status" value="1"/>
</dbReference>
<dbReference type="Pfam" id="PF00041">
    <property type="entry name" value="fn3"/>
    <property type="match status" value="4"/>
</dbReference>
<reference evidence="22" key="1">
    <citation type="submission" date="2011-08" db="EMBL/GenBank/DDBJ databases">
        <title>The draft genome of Latimeria chalumnae.</title>
        <authorList>
            <person name="Di Palma F."/>
            <person name="Alfoldi J."/>
            <person name="Johnson J."/>
            <person name="Berlin A."/>
            <person name="Gnerre S."/>
            <person name="Jaffe D."/>
            <person name="MacCallum I."/>
            <person name="Young S."/>
            <person name="Walker B.J."/>
            <person name="Lander E."/>
            <person name="Lindblad-Toh K."/>
        </authorList>
    </citation>
    <scope>NUCLEOTIDE SEQUENCE [LARGE SCALE GENOMIC DNA]</scope>
    <source>
        <strain evidence="22">Wild caught</strain>
    </source>
</reference>
<keyword evidence="9" id="KW-0106">Calcium</keyword>
<feature type="region of interest" description="Disordered" evidence="18">
    <location>
        <begin position="1334"/>
        <end position="1353"/>
    </location>
</feature>
<keyword evidence="15" id="KW-1015">Disulfide bond</keyword>
<dbReference type="GO" id="GO:0008305">
    <property type="term" value="C:integrin complex"/>
    <property type="evidence" value="ECO:0007669"/>
    <property type="project" value="TreeGrafter"/>
</dbReference>
<dbReference type="InterPro" id="IPR036349">
    <property type="entry name" value="Integrin_bsu_tail_dom_sf"/>
</dbReference>
<dbReference type="InterPro" id="IPR057243">
    <property type="entry name" value="Integrin_I-EGF_CS"/>
</dbReference>
<dbReference type="SMART" id="SM00187">
    <property type="entry name" value="INB"/>
    <property type="match status" value="1"/>
</dbReference>
<evidence type="ECO:0000256" key="1">
    <source>
        <dbReference type="ARBA" id="ARBA00004251"/>
    </source>
</evidence>
<dbReference type="FunFam" id="2.10.25.10:FF:000036">
    <property type="entry name" value="Integrin beta"/>
    <property type="match status" value="1"/>
</dbReference>
<feature type="domain" description="Fibronectin type-III" evidence="20">
    <location>
        <begin position="1114"/>
        <end position="1204"/>
    </location>
</feature>
<dbReference type="GO" id="GO:0007160">
    <property type="term" value="P:cell-matrix adhesion"/>
    <property type="evidence" value="ECO:0007669"/>
    <property type="project" value="TreeGrafter"/>
</dbReference>
<dbReference type="InterPro" id="IPR002369">
    <property type="entry name" value="Integrin_bsu_VWA"/>
</dbReference>
<dbReference type="SUPFAM" id="SSF69687">
    <property type="entry name" value="Integrin beta tail domain"/>
    <property type="match status" value="1"/>
</dbReference>
<evidence type="ECO:0000256" key="16">
    <source>
        <dbReference type="ARBA" id="ARBA00023180"/>
    </source>
</evidence>
<keyword evidence="3" id="KW-1003">Cell membrane</keyword>
<evidence type="ECO:0000256" key="10">
    <source>
        <dbReference type="ARBA" id="ARBA00022842"/>
    </source>
</evidence>
<dbReference type="SUPFAM" id="SSF49265">
    <property type="entry name" value="Fibronectin type III"/>
    <property type="match status" value="2"/>
</dbReference>
<dbReference type="STRING" id="7897.ENSLACP00000014997"/>
<dbReference type="FunFam" id="2.60.40.10:FF:000146">
    <property type="entry name" value="Integrin beta"/>
    <property type="match status" value="2"/>
</dbReference>
<feature type="domain" description="Fibronectin type-III" evidence="20">
    <location>
        <begin position="1205"/>
        <end position="1302"/>
    </location>
</feature>
<proteinExistence type="inferred from homology"/>
<protein>
    <recommendedName>
        <fullName evidence="17">Integrin beta</fullName>
    </recommendedName>
</protein>
<reference evidence="21" key="3">
    <citation type="submission" date="2025-09" db="UniProtKB">
        <authorList>
            <consortium name="Ensembl"/>
        </authorList>
    </citation>
    <scope>IDENTIFICATION</scope>
</reference>
<comment type="similarity">
    <text evidence="2 17">Belongs to the integrin beta chain family.</text>
</comment>
<evidence type="ECO:0000256" key="6">
    <source>
        <dbReference type="ARBA" id="ARBA00022723"/>
    </source>
</evidence>
<keyword evidence="8" id="KW-0677">Repeat</keyword>
<dbReference type="FunCoup" id="H3AZC6">
    <property type="interactions" value="357"/>
</dbReference>
<dbReference type="GeneTree" id="ENSGT01150000286919"/>
<dbReference type="Pfam" id="PF07965">
    <property type="entry name" value="Integrin_B_tail"/>
    <property type="match status" value="1"/>
</dbReference>
<keyword evidence="5 17" id="KW-0812">Transmembrane</keyword>
<dbReference type="GO" id="GO:0033627">
    <property type="term" value="P:cell adhesion mediated by integrin"/>
    <property type="evidence" value="ECO:0007669"/>
    <property type="project" value="TreeGrafter"/>
</dbReference>
<reference evidence="21" key="2">
    <citation type="submission" date="2025-08" db="UniProtKB">
        <authorList>
            <consortium name="Ensembl"/>
        </authorList>
    </citation>
    <scope>IDENTIFICATION</scope>
</reference>
<evidence type="ECO:0000256" key="7">
    <source>
        <dbReference type="ARBA" id="ARBA00022729"/>
    </source>
</evidence>
<dbReference type="InParanoid" id="H3AZC6"/>
<dbReference type="PANTHER" id="PTHR10082">
    <property type="entry name" value="INTEGRIN BETA SUBUNIT"/>
    <property type="match status" value="1"/>
</dbReference>
<feature type="transmembrane region" description="Helical" evidence="19">
    <location>
        <begin position="698"/>
        <end position="718"/>
    </location>
</feature>
<dbReference type="Pfam" id="PF23105">
    <property type="entry name" value="EGF_integrin"/>
    <property type="match status" value="1"/>
</dbReference>
<dbReference type="InterPro" id="IPR013783">
    <property type="entry name" value="Ig-like_fold"/>
</dbReference>
<dbReference type="SMART" id="SM00060">
    <property type="entry name" value="FN3"/>
    <property type="match status" value="4"/>
</dbReference>
<feature type="domain" description="Fibronectin type-III" evidence="20">
    <location>
        <begin position="1605"/>
        <end position="1701"/>
    </location>
</feature>
<dbReference type="SUPFAM" id="SSF53300">
    <property type="entry name" value="vWA-like"/>
    <property type="match status" value="1"/>
</dbReference>
<dbReference type="CDD" id="cd00063">
    <property type="entry name" value="FN3"/>
    <property type="match status" value="4"/>
</dbReference>
<dbReference type="InterPro" id="IPR038081">
    <property type="entry name" value="CalX-like_sf"/>
</dbReference>
<evidence type="ECO:0000313" key="22">
    <source>
        <dbReference type="Proteomes" id="UP000008672"/>
    </source>
</evidence>
<accession>H3AZC6</accession>
<dbReference type="Pfam" id="PF18372">
    <property type="entry name" value="I-EGF_1"/>
    <property type="match status" value="1"/>
</dbReference>
<evidence type="ECO:0000256" key="11">
    <source>
        <dbReference type="ARBA" id="ARBA00022889"/>
    </source>
</evidence>
<dbReference type="InterPro" id="IPR003961">
    <property type="entry name" value="FN3_dom"/>
</dbReference>
<dbReference type="SUPFAM" id="SSF103575">
    <property type="entry name" value="Plexin repeat"/>
    <property type="match status" value="1"/>
</dbReference>
<dbReference type="InterPro" id="IPR036116">
    <property type="entry name" value="FN3_sf"/>
</dbReference>
<dbReference type="Gene3D" id="4.10.1240.30">
    <property type="match status" value="1"/>
</dbReference>
<name>H3AZC6_LATCH</name>
<keyword evidence="12 19" id="KW-1133">Transmembrane helix</keyword>
<dbReference type="InterPro" id="IPR057073">
    <property type="entry name" value="EGF_integrin_2"/>
</dbReference>
<dbReference type="Pfam" id="PF00362">
    <property type="entry name" value="Integrin_beta"/>
    <property type="match status" value="1"/>
</dbReference>
<comment type="subcellular location">
    <subcellularLocation>
        <location evidence="1 17">Cell membrane</location>
        <topology evidence="1 17">Single-pass type I membrane protein</topology>
    </subcellularLocation>
</comment>
<dbReference type="InterPro" id="IPR012896">
    <property type="entry name" value="Integrin_bsu_tail"/>
</dbReference>
<keyword evidence="13 17" id="KW-0401">Integrin</keyword>
<dbReference type="GO" id="GO:0005178">
    <property type="term" value="F:integrin binding"/>
    <property type="evidence" value="ECO:0007669"/>
    <property type="project" value="TreeGrafter"/>
</dbReference>
<evidence type="ECO:0000256" key="8">
    <source>
        <dbReference type="ARBA" id="ARBA00022737"/>
    </source>
</evidence>
<dbReference type="EMBL" id="AFYH01122896">
    <property type="status" value="NOT_ANNOTATED_CDS"/>
    <property type="molecule type" value="Genomic_DNA"/>
</dbReference>
<evidence type="ECO:0000256" key="17">
    <source>
        <dbReference type="RuleBase" id="RU000633"/>
    </source>
</evidence>
<dbReference type="Pfam" id="PF03160">
    <property type="entry name" value="Calx-beta"/>
    <property type="match status" value="1"/>
</dbReference>
<evidence type="ECO:0000256" key="13">
    <source>
        <dbReference type="ARBA" id="ARBA00023037"/>
    </source>
</evidence>
<evidence type="ECO:0000313" key="21">
    <source>
        <dbReference type="Ensembl" id="ENSLACP00000014997.1"/>
    </source>
</evidence>
<dbReference type="Proteomes" id="UP000008672">
    <property type="component" value="Unassembled WGS sequence"/>
</dbReference>
<dbReference type="PROSITE" id="PS00243">
    <property type="entry name" value="I_EGF_1"/>
    <property type="match status" value="2"/>
</dbReference>